<dbReference type="HOGENOM" id="CLU_049717_1_0_0"/>
<dbReference type="EMBL" id="CP000875">
    <property type="protein sequence ID" value="ABX05838.1"/>
    <property type="molecule type" value="Genomic_DNA"/>
</dbReference>
<dbReference type="InterPro" id="IPR036291">
    <property type="entry name" value="NAD(P)-bd_dom_sf"/>
</dbReference>
<keyword evidence="4" id="KW-1185">Reference proteome</keyword>
<feature type="domain" description="NAD-dependent epimerase/dehydratase" evidence="2">
    <location>
        <begin position="11"/>
        <end position="202"/>
    </location>
</feature>
<accession>A9B6X0</accession>
<dbReference type="SUPFAM" id="SSF51735">
    <property type="entry name" value="NAD(P)-binding Rossmann-fold domains"/>
    <property type="match status" value="1"/>
</dbReference>
<dbReference type="Gene3D" id="3.40.50.720">
    <property type="entry name" value="NAD(P)-binding Rossmann-like Domain"/>
    <property type="match status" value="1"/>
</dbReference>
<reference evidence="3 4" key="1">
    <citation type="journal article" date="2011" name="Stand. Genomic Sci.">
        <title>Complete genome sequence of the filamentous gliding predatory bacterium Herpetosiphon aurantiacus type strain (114-95(T)).</title>
        <authorList>
            <person name="Kiss H."/>
            <person name="Nett M."/>
            <person name="Domin N."/>
            <person name="Martin K."/>
            <person name="Maresca J.A."/>
            <person name="Copeland A."/>
            <person name="Lapidus A."/>
            <person name="Lucas S."/>
            <person name="Berry K.W."/>
            <person name="Glavina Del Rio T."/>
            <person name="Dalin E."/>
            <person name="Tice H."/>
            <person name="Pitluck S."/>
            <person name="Richardson P."/>
            <person name="Bruce D."/>
            <person name="Goodwin L."/>
            <person name="Han C."/>
            <person name="Detter J.C."/>
            <person name="Schmutz J."/>
            <person name="Brettin T."/>
            <person name="Land M."/>
            <person name="Hauser L."/>
            <person name="Kyrpides N.C."/>
            <person name="Ivanova N."/>
            <person name="Goker M."/>
            <person name="Woyke T."/>
            <person name="Klenk H.P."/>
            <person name="Bryant D.A."/>
        </authorList>
    </citation>
    <scope>NUCLEOTIDE SEQUENCE [LARGE SCALE GENOMIC DNA]</scope>
    <source>
        <strain evidence="4">ATCC 23779 / DSM 785 / 114-95</strain>
    </source>
</reference>
<proteinExistence type="predicted"/>
<evidence type="ECO:0000259" key="2">
    <source>
        <dbReference type="Pfam" id="PF01370"/>
    </source>
</evidence>
<keyword evidence="1" id="KW-0521">NADP</keyword>
<name>A9B6X0_HERA2</name>
<dbReference type="KEGG" id="hau:Haur_3201"/>
<evidence type="ECO:0000256" key="1">
    <source>
        <dbReference type="ARBA" id="ARBA00022857"/>
    </source>
</evidence>
<protein>
    <submittedName>
        <fullName evidence="3">NAD-dependent epimerase/dehydratase</fullName>
    </submittedName>
</protein>
<dbReference type="Pfam" id="PF01370">
    <property type="entry name" value="Epimerase"/>
    <property type="match status" value="1"/>
</dbReference>
<gene>
    <name evidence="3" type="ordered locus">Haur_3201</name>
</gene>
<sequence length="309" mass="33828">MMSGELHVIFGTGPIGKATARCLVSAGKQVRMINRSGKASHLPESVEVLAGDIYDQHFVAQQAQAATSVYQCAQPAYYEWTSKFPAMQAAVIEGVAQSKAKLVVMENLYGYGRSNGQPMTETTPFAAHTRKGKLRAQMSEQLFAAHNAGKIRATSVRASNFYGPEYQLMGDQVVKPALQGKKVNLLGKADVLHSFSYVNDIGASLAILGTDERGLGRPWHAPSPAALTQQEFVAILAKVLGKPVGYRTVNTAMVWLLGRFIKELAETVEMMYEWQAPFIMDSSAFSKTFELEATPIEQGIKAMADWFRN</sequence>
<dbReference type="PANTHER" id="PTHR42748">
    <property type="entry name" value="NITROGEN METABOLITE REPRESSION PROTEIN NMRA FAMILY MEMBER"/>
    <property type="match status" value="1"/>
</dbReference>
<dbReference type="InParanoid" id="A9B6X0"/>
<dbReference type="PANTHER" id="PTHR42748:SF7">
    <property type="entry name" value="NMRA LIKE REDOX SENSOR 1-RELATED"/>
    <property type="match status" value="1"/>
</dbReference>
<dbReference type="STRING" id="316274.Haur_3201"/>
<dbReference type="Proteomes" id="UP000000787">
    <property type="component" value="Chromosome"/>
</dbReference>
<evidence type="ECO:0000313" key="3">
    <source>
        <dbReference type="EMBL" id="ABX05838.1"/>
    </source>
</evidence>
<dbReference type="InterPro" id="IPR051164">
    <property type="entry name" value="NmrA-like_oxidored"/>
</dbReference>
<dbReference type="eggNOG" id="COG0451">
    <property type="taxonomic scope" value="Bacteria"/>
</dbReference>
<dbReference type="BioCyc" id="HAUR316274:GHYA-3236-MONOMER"/>
<dbReference type="AlphaFoldDB" id="A9B6X0"/>
<organism evidence="3 4">
    <name type="scientific">Herpetosiphon aurantiacus (strain ATCC 23779 / DSM 785 / 114-95)</name>
    <dbReference type="NCBI Taxonomy" id="316274"/>
    <lineage>
        <taxon>Bacteria</taxon>
        <taxon>Bacillati</taxon>
        <taxon>Chloroflexota</taxon>
        <taxon>Chloroflexia</taxon>
        <taxon>Herpetosiphonales</taxon>
        <taxon>Herpetosiphonaceae</taxon>
        <taxon>Herpetosiphon</taxon>
    </lineage>
</organism>
<dbReference type="InterPro" id="IPR001509">
    <property type="entry name" value="Epimerase_deHydtase"/>
</dbReference>
<evidence type="ECO:0000313" key="4">
    <source>
        <dbReference type="Proteomes" id="UP000000787"/>
    </source>
</evidence>